<evidence type="ECO:0000256" key="12">
    <source>
        <dbReference type="ARBA" id="ARBA00023128"/>
    </source>
</evidence>
<protein>
    <recommendedName>
        <fullName evidence="5 13">NADH dehydrogenase [ubiquinone] 1 alpha subcomplex subunit 10, mitochondrial</fullName>
    </recommendedName>
</protein>
<evidence type="ECO:0000256" key="8">
    <source>
        <dbReference type="ARBA" id="ARBA00022660"/>
    </source>
</evidence>
<keyword evidence="15" id="KW-1185">Reference proteome</keyword>
<evidence type="ECO:0000256" key="5">
    <source>
        <dbReference type="ARBA" id="ARBA00017279"/>
    </source>
</evidence>
<dbReference type="SUPFAM" id="SSF52540">
    <property type="entry name" value="P-loop containing nucleoside triphosphate hydrolases"/>
    <property type="match status" value="1"/>
</dbReference>
<evidence type="ECO:0000256" key="2">
    <source>
        <dbReference type="ARBA" id="ARBA00003195"/>
    </source>
</evidence>
<comment type="function">
    <text evidence="2 13">Accessory subunit of the mitochondrial membrane respiratory chain NADH dehydrogenase (Complex I), that is believed not to be involved in catalysis. Complex I functions in the transfer of electrons from NADH to the respiratory chain. The immediate electron acceptor for the enzyme is believed to be ubiquinone.</text>
</comment>
<evidence type="ECO:0000259" key="14">
    <source>
        <dbReference type="Pfam" id="PF01712"/>
    </source>
</evidence>
<evidence type="ECO:0000256" key="9">
    <source>
        <dbReference type="ARBA" id="ARBA00022827"/>
    </source>
</evidence>
<feature type="domain" description="Deoxynucleoside kinase" evidence="14">
    <location>
        <begin position="93"/>
        <end position="326"/>
    </location>
</feature>
<dbReference type="Pfam" id="PF01712">
    <property type="entry name" value="dNK"/>
    <property type="match status" value="1"/>
</dbReference>
<evidence type="ECO:0000256" key="7">
    <source>
        <dbReference type="ARBA" id="ARBA00022630"/>
    </source>
</evidence>
<evidence type="ECO:0000256" key="6">
    <source>
        <dbReference type="ARBA" id="ARBA00022448"/>
    </source>
</evidence>
<dbReference type="InterPro" id="IPR031314">
    <property type="entry name" value="DNK_dom"/>
</dbReference>
<dbReference type="InterPro" id="IPR027417">
    <property type="entry name" value="P-loop_NTPase"/>
</dbReference>
<dbReference type="InterPro" id="IPR015828">
    <property type="entry name" value="NDUFA10"/>
</dbReference>
<dbReference type="PIRSF" id="PIRSF000543">
    <property type="entry name" value="NADH_UQ_42KD"/>
    <property type="match status" value="1"/>
</dbReference>
<comment type="subcellular location">
    <subcellularLocation>
        <location evidence="3 13">Mitochondrion matrix</location>
    </subcellularLocation>
</comment>
<dbReference type="InterPro" id="IPR050566">
    <property type="entry name" value="Deoxyribonucleoside_kinase"/>
</dbReference>
<keyword evidence="10" id="KW-0809">Transit peptide</keyword>
<name>A0ABM1BK41_LIMPO</name>
<comment type="similarity">
    <text evidence="4 13">Belongs to the complex I NDUFA10 subunit family.</text>
</comment>
<dbReference type="Proteomes" id="UP000694941">
    <property type="component" value="Unplaced"/>
</dbReference>
<evidence type="ECO:0000256" key="11">
    <source>
        <dbReference type="ARBA" id="ARBA00022982"/>
    </source>
</evidence>
<evidence type="ECO:0000256" key="3">
    <source>
        <dbReference type="ARBA" id="ARBA00004305"/>
    </source>
</evidence>
<accession>A0ABM1BK41</accession>
<reference evidence="16" key="1">
    <citation type="submission" date="2025-08" db="UniProtKB">
        <authorList>
            <consortium name="RefSeq"/>
        </authorList>
    </citation>
    <scope>IDENTIFICATION</scope>
    <source>
        <tissue evidence="16">Muscle</tissue>
    </source>
</reference>
<keyword evidence="6 13" id="KW-0813">Transport</keyword>
<gene>
    <name evidence="16" type="primary">LOC106467736</name>
</gene>
<evidence type="ECO:0000256" key="10">
    <source>
        <dbReference type="ARBA" id="ARBA00022946"/>
    </source>
</evidence>
<evidence type="ECO:0000256" key="4">
    <source>
        <dbReference type="ARBA" id="ARBA00008606"/>
    </source>
</evidence>
<dbReference type="PANTHER" id="PTHR10513">
    <property type="entry name" value="DEOXYNUCLEOSIDE KINASE"/>
    <property type="match status" value="1"/>
</dbReference>
<keyword evidence="7 13" id="KW-0285">Flavoprotein</keyword>
<keyword evidence="8 13" id="KW-0679">Respiratory chain</keyword>
<keyword evidence="9 13" id="KW-0274">FAD</keyword>
<evidence type="ECO:0000313" key="16">
    <source>
        <dbReference type="RefSeq" id="XP_013783567.1"/>
    </source>
</evidence>
<organism evidence="15 16">
    <name type="scientific">Limulus polyphemus</name>
    <name type="common">Atlantic horseshoe crab</name>
    <dbReference type="NCBI Taxonomy" id="6850"/>
    <lineage>
        <taxon>Eukaryota</taxon>
        <taxon>Metazoa</taxon>
        <taxon>Ecdysozoa</taxon>
        <taxon>Arthropoda</taxon>
        <taxon>Chelicerata</taxon>
        <taxon>Merostomata</taxon>
        <taxon>Xiphosura</taxon>
        <taxon>Limulidae</taxon>
        <taxon>Limulus</taxon>
    </lineage>
</organism>
<dbReference type="Gene3D" id="3.40.50.300">
    <property type="entry name" value="P-loop containing nucleotide triphosphate hydrolases"/>
    <property type="match status" value="1"/>
</dbReference>
<dbReference type="RefSeq" id="XP_013783567.1">
    <property type="nucleotide sequence ID" value="XM_013928113.2"/>
</dbReference>
<evidence type="ECO:0000256" key="1">
    <source>
        <dbReference type="ARBA" id="ARBA00001974"/>
    </source>
</evidence>
<dbReference type="GeneID" id="106467736"/>
<comment type="cofactor">
    <cofactor evidence="1 13">
        <name>FAD</name>
        <dbReference type="ChEBI" id="CHEBI:57692"/>
    </cofactor>
</comment>
<evidence type="ECO:0000313" key="15">
    <source>
        <dbReference type="Proteomes" id="UP000694941"/>
    </source>
</evidence>
<sequence length="417" mass="49077">MTWSAVRLAAAKVGPTVMFATRNPIPLINYGGHLGLTFPALQFQVAWISGKQIRGPDYKRPAPWPYKEKKYRWYHEYFDDTLSRFDENTKVVVVDGNIAAGKTTFAEELAKQLDMHFVPEADMDMRYINDYGFDMRTLDPLLPASCKSCDVKTFYENPSNENVPEFQFQMYKLRYEQYIDALAHLLQTGQGVVMDRSVYSDFVFLEAMVKFGYISKPARNLYYEIKNNTIGELLRPHLVIYLDVPVNILMDRIMKRNLPHEINSKVLTKEYLETLDHYYKQEYLKQISKHAELLIYDWSNYGDVEVVVEDIERIDFDRFEKHDPKLKDWRIDDRWEWNGLRRTFSNMKYKLMSLFGIPNLNVPELLISAEDYKKYIDVMENAPGNKYAKGFNKDMGDKGILFKMFLNYRDSQKVSIP</sequence>
<keyword evidence="11 13" id="KW-0249">Electron transport</keyword>
<keyword evidence="12 13" id="KW-0496">Mitochondrion</keyword>
<proteinExistence type="inferred from homology"/>
<evidence type="ECO:0000256" key="13">
    <source>
        <dbReference type="PIRNR" id="PIRNR000543"/>
    </source>
</evidence>
<dbReference type="PANTHER" id="PTHR10513:SF15">
    <property type="entry name" value="NADH DEHYDROGENASE [UBIQUINONE] 1 ALPHA SUBCOMPLEX SUBUNIT 10, MITOCHONDRIAL"/>
    <property type="match status" value="1"/>
</dbReference>